<feature type="region of interest" description="Disordered" evidence="1">
    <location>
        <begin position="65"/>
        <end position="107"/>
    </location>
</feature>
<evidence type="ECO:0000256" key="1">
    <source>
        <dbReference type="SAM" id="MobiDB-lite"/>
    </source>
</evidence>
<sequence length="107" mass="12186">MQMSTSQVQATIDVKSEQFHQTLEEAIVDSSSLLYDGLISANERLKSNISKILTEFVNKARFEQGADVEKKKRKLENDDDDENVDEPEDEDEDAASSDDNEEEEEQE</sequence>
<accession>A0A815CSW9</accession>
<dbReference type="EMBL" id="CAJNOR010002392">
    <property type="protein sequence ID" value="CAF1287683.1"/>
    <property type="molecule type" value="Genomic_DNA"/>
</dbReference>
<protein>
    <submittedName>
        <fullName evidence="2">Uncharacterized protein</fullName>
    </submittedName>
</protein>
<comment type="caution">
    <text evidence="2">The sequence shown here is derived from an EMBL/GenBank/DDBJ whole genome shotgun (WGS) entry which is preliminary data.</text>
</comment>
<reference evidence="2" key="1">
    <citation type="submission" date="2021-02" db="EMBL/GenBank/DDBJ databases">
        <authorList>
            <person name="Nowell W R."/>
        </authorList>
    </citation>
    <scope>NUCLEOTIDE SEQUENCE</scope>
</reference>
<evidence type="ECO:0000313" key="2">
    <source>
        <dbReference type="EMBL" id="CAF1287683.1"/>
    </source>
</evidence>
<proteinExistence type="predicted"/>
<keyword evidence="3" id="KW-1185">Reference proteome</keyword>
<gene>
    <name evidence="2" type="ORF">XAT740_LOCUS28162</name>
</gene>
<dbReference type="Proteomes" id="UP000663828">
    <property type="component" value="Unassembled WGS sequence"/>
</dbReference>
<feature type="compositionally biased region" description="Acidic residues" evidence="1">
    <location>
        <begin position="77"/>
        <end position="107"/>
    </location>
</feature>
<organism evidence="2 3">
    <name type="scientific">Adineta ricciae</name>
    <name type="common">Rotifer</name>
    <dbReference type="NCBI Taxonomy" id="249248"/>
    <lineage>
        <taxon>Eukaryota</taxon>
        <taxon>Metazoa</taxon>
        <taxon>Spiralia</taxon>
        <taxon>Gnathifera</taxon>
        <taxon>Rotifera</taxon>
        <taxon>Eurotatoria</taxon>
        <taxon>Bdelloidea</taxon>
        <taxon>Adinetida</taxon>
        <taxon>Adinetidae</taxon>
        <taxon>Adineta</taxon>
    </lineage>
</organism>
<name>A0A815CSW9_ADIRI</name>
<evidence type="ECO:0000313" key="3">
    <source>
        <dbReference type="Proteomes" id="UP000663828"/>
    </source>
</evidence>
<dbReference type="AlphaFoldDB" id="A0A815CSW9"/>